<protein>
    <recommendedName>
        <fullName evidence="4">BRCT domain-containing protein</fullName>
    </recommendedName>
</protein>
<evidence type="ECO:0000313" key="3">
    <source>
        <dbReference type="Proteomes" id="UP000193380"/>
    </source>
</evidence>
<proteinExistence type="predicted"/>
<dbReference type="PaxDb" id="8022-A0A060YMW2"/>
<evidence type="ECO:0008006" key="4">
    <source>
        <dbReference type="Google" id="ProtNLM"/>
    </source>
</evidence>
<name>A0A060YMW2_ONCMY</name>
<organism evidence="2 3">
    <name type="scientific">Oncorhynchus mykiss</name>
    <name type="common">Rainbow trout</name>
    <name type="synonym">Salmo gairdneri</name>
    <dbReference type="NCBI Taxonomy" id="8022"/>
    <lineage>
        <taxon>Eukaryota</taxon>
        <taxon>Metazoa</taxon>
        <taxon>Chordata</taxon>
        <taxon>Craniata</taxon>
        <taxon>Vertebrata</taxon>
        <taxon>Euteleostomi</taxon>
        <taxon>Actinopterygii</taxon>
        <taxon>Neopterygii</taxon>
        <taxon>Teleostei</taxon>
        <taxon>Protacanthopterygii</taxon>
        <taxon>Salmoniformes</taxon>
        <taxon>Salmonidae</taxon>
        <taxon>Salmoninae</taxon>
        <taxon>Oncorhynchus</taxon>
    </lineage>
</organism>
<evidence type="ECO:0000313" key="2">
    <source>
        <dbReference type="EMBL" id="CDQ90769.1"/>
    </source>
</evidence>
<gene>
    <name evidence="2" type="ORF">GSONMT00014762001</name>
</gene>
<dbReference type="EMBL" id="FR910920">
    <property type="protein sequence ID" value="CDQ90769.1"/>
    <property type="molecule type" value="Genomic_DNA"/>
</dbReference>
<dbReference type="AlphaFoldDB" id="A0A060YMW2"/>
<feature type="region of interest" description="Disordered" evidence="1">
    <location>
        <begin position="1"/>
        <end position="53"/>
    </location>
</feature>
<reference evidence="2" key="2">
    <citation type="submission" date="2014-03" db="EMBL/GenBank/DDBJ databases">
        <authorList>
            <person name="Genoscope - CEA"/>
        </authorList>
    </citation>
    <scope>NUCLEOTIDE SEQUENCE</scope>
</reference>
<accession>A0A060YMW2</accession>
<evidence type="ECO:0000256" key="1">
    <source>
        <dbReference type="SAM" id="MobiDB-lite"/>
    </source>
</evidence>
<feature type="compositionally biased region" description="Basic and acidic residues" evidence="1">
    <location>
        <begin position="23"/>
        <end position="34"/>
    </location>
</feature>
<dbReference type="STRING" id="8022.A0A060YMW2"/>
<reference evidence="2" key="1">
    <citation type="journal article" date="2014" name="Nat. Commun.">
        <title>The rainbow trout genome provides novel insights into evolution after whole-genome duplication in vertebrates.</title>
        <authorList>
            <person name="Berthelot C."/>
            <person name="Brunet F."/>
            <person name="Chalopin D."/>
            <person name="Juanchich A."/>
            <person name="Bernard M."/>
            <person name="Noel B."/>
            <person name="Bento P."/>
            <person name="Da Silva C."/>
            <person name="Labadie K."/>
            <person name="Alberti A."/>
            <person name="Aury J.M."/>
            <person name="Louis A."/>
            <person name="Dehais P."/>
            <person name="Bardou P."/>
            <person name="Montfort J."/>
            <person name="Klopp C."/>
            <person name="Cabau C."/>
            <person name="Gaspin C."/>
            <person name="Thorgaard G.H."/>
            <person name="Boussaha M."/>
            <person name="Quillet E."/>
            <person name="Guyomard R."/>
            <person name="Galiana D."/>
            <person name="Bobe J."/>
            <person name="Volff J.N."/>
            <person name="Genet C."/>
            <person name="Wincker P."/>
            <person name="Jaillon O."/>
            <person name="Roest Crollius H."/>
            <person name="Guiguen Y."/>
        </authorList>
    </citation>
    <scope>NUCLEOTIDE SEQUENCE [LARGE SCALE GENOMIC DNA]</scope>
</reference>
<dbReference type="Proteomes" id="UP000193380">
    <property type="component" value="Unassembled WGS sequence"/>
</dbReference>
<sequence length="94" mass="10551">MSIYGNILPQALTRRTQKSTKPRLQDPKLADKGHKSASKSHAKPPCESYPAPKKPFTGKLFYLDLPSNRRAETLENDIKRFGGVSEYLFTSVSI</sequence>